<dbReference type="STRING" id="1458425.SRAA_2054"/>
<dbReference type="Proteomes" id="UP000067461">
    <property type="component" value="Chromosome"/>
</dbReference>
<evidence type="ECO:0008006" key="4">
    <source>
        <dbReference type="Google" id="ProtNLM"/>
    </source>
</evidence>
<keyword evidence="3" id="KW-1185">Reference proteome</keyword>
<feature type="region of interest" description="Disordered" evidence="1">
    <location>
        <begin position="92"/>
        <end position="142"/>
    </location>
</feature>
<evidence type="ECO:0000256" key="1">
    <source>
        <dbReference type="SAM" id="MobiDB-lite"/>
    </source>
</evidence>
<proteinExistence type="predicted"/>
<reference evidence="2 3" key="1">
    <citation type="journal article" date="2014" name="Nat. Commun.">
        <title>Physiological and genomic features of highly alkaliphilic hydrogen-utilizing Betaproteobacteria from a continental serpentinizing site.</title>
        <authorList>
            <person name="Suzuki S."/>
            <person name="Kuenen J.G."/>
            <person name="Schipper K."/>
            <person name="van der Velde S."/>
            <person name="Ishii S."/>
            <person name="Wu A."/>
            <person name="Sorokin D.Y."/>
            <person name="Tenney A."/>
            <person name="Meng X.Y."/>
            <person name="Morrill P.L."/>
            <person name="Kamagata Y."/>
            <person name="Muyzer G."/>
            <person name="Nealson K.H."/>
        </authorList>
    </citation>
    <scope>NUCLEOTIDE SEQUENCE [LARGE SCALE GENOMIC DNA]</scope>
    <source>
        <strain evidence="2 3">A1</strain>
    </source>
</reference>
<evidence type="ECO:0000313" key="2">
    <source>
        <dbReference type="EMBL" id="BAO81908.1"/>
    </source>
</evidence>
<dbReference type="RefSeq" id="WP_144318751.1">
    <property type="nucleotide sequence ID" value="NZ_AP014568.1"/>
</dbReference>
<dbReference type="EMBL" id="AP014568">
    <property type="protein sequence ID" value="BAO81908.1"/>
    <property type="molecule type" value="Genomic_DNA"/>
</dbReference>
<sequence>MLRTLALLLLLANLGLWAYTQGHLAVLGLAPFAPREPERLAQQVAPQTLRVLNAPVPAPASAFAEPAAAAPALPVPAQAAAARLGPLAAEATPAAASAPAPRLETEPAAPTPAAAPEAPRPGLATATAPPGTGPGPATACWQARGLSGPQAALVRAALEPKADLQGRWNLAETRLPPRWLVYIGPMASERALQQRRAELTLAEIEHRSVAAPLAPGLALGTFSSRERAEVALAQARREGVRDARVLQERSETISHTLVLSAVSAAQLRQIEAMAILPPRVLQACP</sequence>
<dbReference type="KEGG" id="cbaa:SRAA_2054"/>
<gene>
    <name evidence="2" type="ORF">SRAA_2054</name>
</gene>
<dbReference type="HOGENOM" id="CLU_085053_1_0_4"/>
<organism evidence="2 3">
    <name type="scientific">Serpentinimonas raichei</name>
    <dbReference type="NCBI Taxonomy" id="1458425"/>
    <lineage>
        <taxon>Bacteria</taxon>
        <taxon>Pseudomonadati</taxon>
        <taxon>Pseudomonadota</taxon>
        <taxon>Betaproteobacteria</taxon>
        <taxon>Burkholderiales</taxon>
        <taxon>Comamonadaceae</taxon>
        <taxon>Serpentinimonas</taxon>
    </lineage>
</organism>
<accession>A0A060NQW7</accession>
<dbReference type="OrthoDB" id="9153162at2"/>
<evidence type="ECO:0000313" key="3">
    <source>
        <dbReference type="Proteomes" id="UP000067461"/>
    </source>
</evidence>
<dbReference type="AlphaFoldDB" id="A0A060NQW7"/>
<feature type="compositionally biased region" description="Low complexity" evidence="1">
    <location>
        <begin position="92"/>
        <end position="139"/>
    </location>
</feature>
<protein>
    <recommendedName>
        <fullName evidence="4">SPOR domain-containing protein</fullName>
    </recommendedName>
</protein>
<name>A0A060NQW7_9BURK</name>